<evidence type="ECO:0000256" key="11">
    <source>
        <dbReference type="ARBA" id="ARBA00041517"/>
    </source>
</evidence>
<organism evidence="15 16">
    <name type="scientific">Zootermopsis nevadensis</name>
    <name type="common">Dampwood termite</name>
    <dbReference type="NCBI Taxonomy" id="136037"/>
    <lineage>
        <taxon>Eukaryota</taxon>
        <taxon>Metazoa</taxon>
        <taxon>Ecdysozoa</taxon>
        <taxon>Arthropoda</taxon>
        <taxon>Hexapoda</taxon>
        <taxon>Insecta</taxon>
        <taxon>Pterygota</taxon>
        <taxon>Neoptera</taxon>
        <taxon>Polyneoptera</taxon>
        <taxon>Dictyoptera</taxon>
        <taxon>Blattodea</taxon>
        <taxon>Blattoidea</taxon>
        <taxon>Termitoidae</taxon>
        <taxon>Termopsidae</taxon>
        <taxon>Zootermopsis</taxon>
    </lineage>
</organism>
<dbReference type="STRING" id="136037.A0A067QKC1"/>
<evidence type="ECO:0000256" key="8">
    <source>
        <dbReference type="ARBA" id="ARBA00037841"/>
    </source>
</evidence>
<dbReference type="GO" id="GO:0070286">
    <property type="term" value="P:axonemal dynein complex assembly"/>
    <property type="evidence" value="ECO:0007669"/>
    <property type="project" value="InterPro"/>
</dbReference>
<keyword evidence="6" id="KW-0206">Cytoskeleton</keyword>
<comment type="function">
    <text evidence="12">Component of the nexin-dynein regulatory complex (N-DRC), a key regulator of ciliary/flagellar motility which maintains the alignment and integrity of the distal axoneme and regulates microtubule sliding in motile axonemes. Plays a critical role in the assembly of N-DRC and also stabilizes the assembly of multiple inner dynein arms and radial spokes. Coassembles with DRC1 to form a central scaffold needed for assembly of the N-DRC and its attachment to the outer doublet microtubules.</text>
</comment>
<evidence type="ECO:0000256" key="4">
    <source>
        <dbReference type="ARBA" id="ARBA00023054"/>
    </source>
</evidence>
<dbReference type="InterPro" id="IPR039750">
    <property type="entry name" value="DRC1/DRC2"/>
</dbReference>
<dbReference type="FunCoup" id="A0A067QKC1">
    <property type="interactions" value="30"/>
</dbReference>
<comment type="subcellular location">
    <subcellularLocation>
        <location evidence="1">Cytoplasm</location>
        <location evidence="1">Cytoskeleton</location>
        <location evidence="1">Flagellum axoneme</location>
    </subcellularLocation>
    <subcellularLocation>
        <location evidence="8">Cytoplasm</location>
        <location evidence="8">Cytoskeleton</location>
        <location evidence="8">Flagellum basal body</location>
    </subcellularLocation>
</comment>
<comment type="similarity">
    <text evidence="9">Belongs to the DRC2 family.</text>
</comment>
<proteinExistence type="inferred from homology"/>
<evidence type="ECO:0000313" key="15">
    <source>
        <dbReference type="EMBL" id="KDR09376.1"/>
    </source>
</evidence>
<dbReference type="Pfam" id="PF14772">
    <property type="entry name" value="NYD-SP28"/>
    <property type="match status" value="1"/>
</dbReference>
<dbReference type="eggNOG" id="ENOG502QQDD">
    <property type="taxonomic scope" value="Eukaryota"/>
</dbReference>
<evidence type="ECO:0000256" key="5">
    <source>
        <dbReference type="ARBA" id="ARBA00023069"/>
    </source>
</evidence>
<accession>A0A067QKC1</accession>
<protein>
    <recommendedName>
        <fullName evidence="10">Dynein regulatory complex subunit 2</fullName>
    </recommendedName>
    <alternativeName>
        <fullName evidence="11">Coiled-coil domain-containing protein 65</fullName>
    </alternativeName>
</protein>
<dbReference type="GO" id="GO:0005858">
    <property type="term" value="C:axonemal dynein complex"/>
    <property type="evidence" value="ECO:0007669"/>
    <property type="project" value="InterPro"/>
</dbReference>
<dbReference type="OrthoDB" id="7760980at2759"/>
<dbReference type="InParanoid" id="A0A067QKC1"/>
<feature type="coiled-coil region" evidence="13">
    <location>
        <begin position="233"/>
        <end position="295"/>
    </location>
</feature>
<evidence type="ECO:0000256" key="6">
    <source>
        <dbReference type="ARBA" id="ARBA00023212"/>
    </source>
</evidence>
<evidence type="ECO:0000256" key="10">
    <source>
        <dbReference type="ARBA" id="ARBA00040899"/>
    </source>
</evidence>
<reference evidence="15 16" key="1">
    <citation type="journal article" date="2014" name="Nat. Commun.">
        <title>Molecular traces of alternative social organization in a termite genome.</title>
        <authorList>
            <person name="Terrapon N."/>
            <person name="Li C."/>
            <person name="Robertson H.M."/>
            <person name="Ji L."/>
            <person name="Meng X."/>
            <person name="Booth W."/>
            <person name="Chen Z."/>
            <person name="Childers C.P."/>
            <person name="Glastad K.M."/>
            <person name="Gokhale K."/>
            <person name="Gowin J."/>
            <person name="Gronenberg W."/>
            <person name="Hermansen R.A."/>
            <person name="Hu H."/>
            <person name="Hunt B.G."/>
            <person name="Huylmans A.K."/>
            <person name="Khalil S.M."/>
            <person name="Mitchell R.D."/>
            <person name="Munoz-Torres M.C."/>
            <person name="Mustard J.A."/>
            <person name="Pan H."/>
            <person name="Reese J.T."/>
            <person name="Scharf M.E."/>
            <person name="Sun F."/>
            <person name="Vogel H."/>
            <person name="Xiao J."/>
            <person name="Yang W."/>
            <person name="Yang Z."/>
            <person name="Yang Z."/>
            <person name="Zhou J."/>
            <person name="Zhu J."/>
            <person name="Brent C.S."/>
            <person name="Elsik C.G."/>
            <person name="Goodisman M.A."/>
            <person name="Liberles D.A."/>
            <person name="Roe R.M."/>
            <person name="Vargo E.L."/>
            <person name="Vilcinskas A."/>
            <person name="Wang J."/>
            <person name="Bornberg-Bauer E."/>
            <person name="Korb J."/>
            <person name="Zhang G."/>
            <person name="Liebig J."/>
        </authorList>
    </citation>
    <scope>NUCLEOTIDE SEQUENCE [LARGE SCALE GENOMIC DNA]</scope>
    <source>
        <tissue evidence="15">Whole organism</tissue>
    </source>
</reference>
<evidence type="ECO:0000256" key="1">
    <source>
        <dbReference type="ARBA" id="ARBA00004611"/>
    </source>
</evidence>
<dbReference type="InterPro" id="IPR039505">
    <property type="entry name" value="DRC1/2_N"/>
</dbReference>
<evidence type="ECO:0000256" key="2">
    <source>
        <dbReference type="ARBA" id="ARBA00022490"/>
    </source>
</evidence>
<evidence type="ECO:0000256" key="9">
    <source>
        <dbReference type="ARBA" id="ARBA00038424"/>
    </source>
</evidence>
<dbReference type="AlphaFoldDB" id="A0A067QKC1"/>
<keyword evidence="3" id="KW-0282">Flagellum</keyword>
<dbReference type="Proteomes" id="UP000027135">
    <property type="component" value="Unassembled WGS sequence"/>
</dbReference>
<dbReference type="PANTHER" id="PTHR21625">
    <property type="entry name" value="NYD-SP28 PROTEIN"/>
    <property type="match status" value="1"/>
</dbReference>
<gene>
    <name evidence="15" type="ORF">L798_00943</name>
</gene>
<dbReference type="GO" id="GO:0003352">
    <property type="term" value="P:regulation of cilium movement"/>
    <property type="evidence" value="ECO:0007669"/>
    <property type="project" value="TreeGrafter"/>
</dbReference>
<feature type="domain" description="Dynein regulatory complex protein 1/2 N-terminal" evidence="14">
    <location>
        <begin position="26"/>
        <end position="127"/>
    </location>
</feature>
<keyword evidence="5" id="KW-0969">Cilium</keyword>
<evidence type="ECO:0000313" key="16">
    <source>
        <dbReference type="Proteomes" id="UP000027135"/>
    </source>
</evidence>
<dbReference type="GO" id="GO:0060285">
    <property type="term" value="P:cilium-dependent cell motility"/>
    <property type="evidence" value="ECO:0007669"/>
    <property type="project" value="TreeGrafter"/>
</dbReference>
<evidence type="ECO:0000256" key="13">
    <source>
        <dbReference type="SAM" id="Coils"/>
    </source>
</evidence>
<keyword evidence="4 13" id="KW-0175">Coiled coil</keyword>
<name>A0A067QKC1_ZOONE</name>
<keyword evidence="7" id="KW-0966">Cell projection</keyword>
<evidence type="ECO:0000259" key="14">
    <source>
        <dbReference type="Pfam" id="PF14772"/>
    </source>
</evidence>
<sequence length="521" mass="61145">MAPKKKGKGSKLSRMTEEERARYLQHRAAIEEEARQCKQQLIATFMKNKLKHEEAFTRLNLAKINQQWRHILRQIKTKEMKQDVENLWNLFEHVIESKNHVIESLLKELDQSEEQYARNFQSHAETIDELIALHAKRLEQLRESYARDHGALLLEASREEQKILSGAKYYEEHLQTINFQMLHDMETWTSAWKQNHTMKTDEIQNDMLSIIDWVQHDRESTIEKLWKEFQATLQEYIKSTEDKRNQYAKLKAQDELASESILKQCKIITDFYELITNLKQQLASLKTLREQKTDDLKAERSNYHQHFVSLRNELAFSSRLDEKQLNCLITSSNEAIKELQLLLEKGERILQLASVCRRMETEREKVLPFVTCLPTSAILNQAEQDTLEMAYKDIPREPLAKEIFNYMKLDNFWERYNRAYLERAALSLHKEALILENQQLTRGLQQYMATLAQGKGHPPSLQPSLRIARPVSTHIIREHINLMPGSGEEEKGNKQPKARPITCIEANTSIAVRHMLRSGVF</sequence>
<dbReference type="PANTHER" id="PTHR21625:SF0">
    <property type="entry name" value="DYNEIN REGULATORY COMPLEX SUBUNIT 2"/>
    <property type="match status" value="1"/>
</dbReference>
<evidence type="ECO:0000256" key="3">
    <source>
        <dbReference type="ARBA" id="ARBA00022846"/>
    </source>
</evidence>
<dbReference type="OMA" id="WEYLDLF"/>
<keyword evidence="2" id="KW-0963">Cytoplasm</keyword>
<keyword evidence="16" id="KW-1185">Reference proteome</keyword>
<evidence type="ECO:0000256" key="7">
    <source>
        <dbReference type="ARBA" id="ARBA00023273"/>
    </source>
</evidence>
<dbReference type="EMBL" id="KK853247">
    <property type="protein sequence ID" value="KDR09376.1"/>
    <property type="molecule type" value="Genomic_DNA"/>
</dbReference>
<evidence type="ECO:0000256" key="12">
    <source>
        <dbReference type="ARBA" id="ARBA00045865"/>
    </source>
</evidence>